<protein>
    <recommendedName>
        <fullName evidence="4">beta-lactamase</fullName>
        <ecNumber evidence="4">3.5.2.6</ecNumber>
    </recommendedName>
</protein>
<dbReference type="EMBL" id="JBHUIT010000026">
    <property type="protein sequence ID" value="MFD2257308.1"/>
    <property type="molecule type" value="Genomic_DNA"/>
</dbReference>
<dbReference type="PANTHER" id="PTHR30627">
    <property type="entry name" value="PEPTIDOGLYCAN D,D-TRANSPEPTIDASE"/>
    <property type="match status" value="1"/>
</dbReference>
<evidence type="ECO:0000256" key="10">
    <source>
        <dbReference type="SAM" id="MobiDB-lite"/>
    </source>
</evidence>
<dbReference type="Pfam" id="PF03717">
    <property type="entry name" value="PBP_dimer"/>
    <property type="match status" value="1"/>
</dbReference>
<sequence>MEPRYRLRLYILTAFILVGFGTLLSRLHEFQIERKDEFQALVPGNRTVTVREPGIRGEITDRNGIPLARNLRNYVVSFNLEEILHAYRLQHSESPTLERLTTQNGLPRKRSEKDIVTIVNEWTIKPLQELGLAKNYNAAALRTHYLTHGGLVPFTYRADLTYEDFARIAERNLEFPGVSLGIRPQRQYAYGTLASHVLGYLKQWEKGDISSADKRAYDHYIGEEKGIAGVEATMDEYLRGPEGRKTILKDEKSRTIGMLDYTKPGIGAQVELSIDARLQYLLENTLRRAGRAAGVVMDVKTGEVLAMASVPDYDPNAFIPSISREQFLAYNSNPQLSPFTNRAITSFTPGSTMKVPTAVAGAIQGMANRSFTCDGYVPFGNHKIGCWIYNMKGGSHGSLTLPKALQQSCNPYFNKLANTIGWKAMVDGCSMVGIGKKTGIELPNEDPGILPGSRAWRASVPGAAMTPALTAMLSIGQGDTMASPLQMAAMVSTVANGGKYYQPRVVKKVTAENGEVLVPDFPKLEVDLLQSGVKESDLALIRKGMYMAVNEAGGTAGKVRMEDIQVAAKSGTAQTVDNGKKSNNSWIISFAPYEEPRYAVVVMAQAAGSGGGVCGPLVNMIYTGIFAQENGMRLPLKPQTEYQGHLKFIEGIEPIKDVLAAIEASEIPVADPDAPVTAAAEGDEIGETGDEVGDILPEAPANNTPAITSPKPTITQETDREGQVIPRATPINE</sequence>
<keyword evidence="8 11" id="KW-0472">Membrane</keyword>
<dbReference type="InterPro" id="IPR001460">
    <property type="entry name" value="PCN-bd_Tpept"/>
</dbReference>
<keyword evidence="9" id="KW-0046">Antibiotic resistance</keyword>
<evidence type="ECO:0000259" key="13">
    <source>
        <dbReference type="Pfam" id="PF03717"/>
    </source>
</evidence>
<evidence type="ECO:0000256" key="8">
    <source>
        <dbReference type="ARBA" id="ARBA00023136"/>
    </source>
</evidence>
<dbReference type="PANTHER" id="PTHR30627:SF6">
    <property type="entry name" value="BETA-LACTAMASE YBXI-RELATED"/>
    <property type="match status" value="1"/>
</dbReference>
<keyword evidence="6" id="KW-0732">Signal</keyword>
<keyword evidence="11" id="KW-1133">Transmembrane helix</keyword>
<evidence type="ECO:0000313" key="15">
    <source>
        <dbReference type="Proteomes" id="UP001597375"/>
    </source>
</evidence>
<dbReference type="InterPro" id="IPR050515">
    <property type="entry name" value="Beta-lactam/transpept"/>
</dbReference>
<dbReference type="RefSeq" id="WP_386820594.1">
    <property type="nucleotide sequence ID" value="NZ_JBHUIT010000026.1"/>
</dbReference>
<evidence type="ECO:0000256" key="6">
    <source>
        <dbReference type="ARBA" id="ARBA00022729"/>
    </source>
</evidence>
<feature type="domain" description="Penicillin-binding protein transpeptidase" evidence="12">
    <location>
        <begin position="294"/>
        <end position="622"/>
    </location>
</feature>
<dbReference type="SUPFAM" id="SSF56519">
    <property type="entry name" value="Penicillin binding protein dimerisation domain"/>
    <property type="match status" value="1"/>
</dbReference>
<evidence type="ECO:0000256" key="3">
    <source>
        <dbReference type="ARBA" id="ARBA00007898"/>
    </source>
</evidence>
<comment type="catalytic activity">
    <reaction evidence="1">
        <text>a beta-lactam + H2O = a substituted beta-amino acid</text>
        <dbReference type="Rhea" id="RHEA:20401"/>
        <dbReference type="ChEBI" id="CHEBI:15377"/>
        <dbReference type="ChEBI" id="CHEBI:35627"/>
        <dbReference type="ChEBI" id="CHEBI:140347"/>
        <dbReference type="EC" id="3.5.2.6"/>
    </reaction>
</comment>
<evidence type="ECO:0000256" key="9">
    <source>
        <dbReference type="ARBA" id="ARBA00023251"/>
    </source>
</evidence>
<evidence type="ECO:0000256" key="4">
    <source>
        <dbReference type="ARBA" id="ARBA00012865"/>
    </source>
</evidence>
<feature type="compositionally biased region" description="Polar residues" evidence="10">
    <location>
        <begin position="701"/>
        <end position="716"/>
    </location>
</feature>
<keyword evidence="15" id="KW-1185">Reference proteome</keyword>
<dbReference type="EC" id="3.5.2.6" evidence="4"/>
<dbReference type="SUPFAM" id="SSF56601">
    <property type="entry name" value="beta-lactamase/transpeptidase-like"/>
    <property type="match status" value="1"/>
</dbReference>
<dbReference type="InterPro" id="IPR005311">
    <property type="entry name" value="PBP_dimer"/>
</dbReference>
<feature type="domain" description="Penicillin-binding protein dimerisation" evidence="13">
    <location>
        <begin position="52"/>
        <end position="256"/>
    </location>
</feature>
<dbReference type="InterPro" id="IPR012338">
    <property type="entry name" value="Beta-lactam/transpept-like"/>
</dbReference>
<feature type="region of interest" description="Disordered" evidence="10">
    <location>
        <begin position="681"/>
        <end position="733"/>
    </location>
</feature>
<dbReference type="Gene3D" id="3.90.1310.10">
    <property type="entry name" value="Penicillin-binding protein 2a (Domain 2)"/>
    <property type="match status" value="1"/>
</dbReference>
<evidence type="ECO:0000256" key="7">
    <source>
        <dbReference type="ARBA" id="ARBA00022801"/>
    </source>
</evidence>
<evidence type="ECO:0000313" key="14">
    <source>
        <dbReference type="EMBL" id="MFD2257308.1"/>
    </source>
</evidence>
<gene>
    <name evidence="14" type="ORF">ACFSSA_11535</name>
</gene>
<keyword evidence="11" id="KW-0812">Transmembrane</keyword>
<dbReference type="InterPro" id="IPR036138">
    <property type="entry name" value="PBP_dimer_sf"/>
</dbReference>
<reference evidence="15" key="1">
    <citation type="journal article" date="2019" name="Int. J. Syst. Evol. Microbiol.">
        <title>The Global Catalogue of Microorganisms (GCM) 10K type strain sequencing project: providing services to taxonomists for standard genome sequencing and annotation.</title>
        <authorList>
            <consortium name="The Broad Institute Genomics Platform"/>
            <consortium name="The Broad Institute Genome Sequencing Center for Infectious Disease"/>
            <person name="Wu L."/>
            <person name="Ma J."/>
        </authorList>
    </citation>
    <scope>NUCLEOTIDE SEQUENCE [LARGE SCALE GENOMIC DNA]</scope>
    <source>
        <strain evidence="15">CGMCC 4.7106</strain>
    </source>
</reference>
<evidence type="ECO:0000256" key="2">
    <source>
        <dbReference type="ARBA" id="ARBA00004370"/>
    </source>
</evidence>
<dbReference type="Pfam" id="PF00905">
    <property type="entry name" value="Transpeptidase"/>
    <property type="match status" value="1"/>
</dbReference>
<comment type="caution">
    <text evidence="14">The sequence shown here is derived from an EMBL/GenBank/DDBJ whole genome shotgun (WGS) entry which is preliminary data.</text>
</comment>
<feature type="transmembrane region" description="Helical" evidence="11">
    <location>
        <begin position="7"/>
        <end position="25"/>
    </location>
</feature>
<evidence type="ECO:0000259" key="12">
    <source>
        <dbReference type="Pfam" id="PF00905"/>
    </source>
</evidence>
<dbReference type="Proteomes" id="UP001597375">
    <property type="component" value="Unassembled WGS sequence"/>
</dbReference>
<organism evidence="14 15">
    <name type="scientific">Luteolibacter algae</name>
    <dbReference type="NCBI Taxonomy" id="454151"/>
    <lineage>
        <taxon>Bacteria</taxon>
        <taxon>Pseudomonadati</taxon>
        <taxon>Verrucomicrobiota</taxon>
        <taxon>Verrucomicrobiia</taxon>
        <taxon>Verrucomicrobiales</taxon>
        <taxon>Verrucomicrobiaceae</taxon>
        <taxon>Luteolibacter</taxon>
    </lineage>
</organism>
<evidence type="ECO:0000256" key="5">
    <source>
        <dbReference type="ARBA" id="ARBA00022645"/>
    </source>
</evidence>
<comment type="subcellular location">
    <subcellularLocation>
        <location evidence="2">Membrane</location>
    </subcellularLocation>
</comment>
<keyword evidence="5" id="KW-0645">Protease</keyword>
<dbReference type="Gene3D" id="3.40.710.10">
    <property type="entry name" value="DD-peptidase/beta-lactamase superfamily"/>
    <property type="match status" value="1"/>
</dbReference>
<accession>A0ABW5D8A4</accession>
<comment type="similarity">
    <text evidence="3">Belongs to the class-D beta-lactamase family.</text>
</comment>
<keyword evidence="5" id="KW-0121">Carboxypeptidase</keyword>
<evidence type="ECO:0000256" key="1">
    <source>
        <dbReference type="ARBA" id="ARBA00001526"/>
    </source>
</evidence>
<name>A0ABW5D8A4_9BACT</name>
<feature type="compositionally biased region" description="Acidic residues" evidence="10">
    <location>
        <begin position="681"/>
        <end position="693"/>
    </location>
</feature>
<evidence type="ECO:0000256" key="11">
    <source>
        <dbReference type="SAM" id="Phobius"/>
    </source>
</evidence>
<keyword evidence="7" id="KW-0378">Hydrolase</keyword>
<proteinExistence type="inferred from homology"/>